<dbReference type="InterPro" id="IPR023614">
    <property type="entry name" value="Porin_dom_sf"/>
</dbReference>
<feature type="region of interest" description="Disordered" evidence="1">
    <location>
        <begin position="1"/>
        <end position="21"/>
    </location>
</feature>
<accession>A0ABS5DY51</accession>
<evidence type="ECO:0000313" key="2">
    <source>
        <dbReference type="EMBL" id="MBQ0936004.1"/>
    </source>
</evidence>
<dbReference type="RefSeq" id="WP_210809313.1">
    <property type="nucleotide sequence ID" value="NZ_JAGQDG010000004.1"/>
</dbReference>
<organism evidence="2 3">
    <name type="scientific">Ideonella paludis</name>
    <dbReference type="NCBI Taxonomy" id="1233411"/>
    <lineage>
        <taxon>Bacteria</taxon>
        <taxon>Pseudomonadati</taxon>
        <taxon>Pseudomonadota</taxon>
        <taxon>Betaproteobacteria</taxon>
        <taxon>Burkholderiales</taxon>
        <taxon>Sphaerotilaceae</taxon>
        <taxon>Ideonella</taxon>
    </lineage>
</organism>
<dbReference type="Proteomes" id="UP000672097">
    <property type="component" value="Unassembled WGS sequence"/>
</dbReference>
<dbReference type="EMBL" id="JAGQDG010000004">
    <property type="protein sequence ID" value="MBQ0936004.1"/>
    <property type="molecule type" value="Genomic_DNA"/>
</dbReference>
<evidence type="ECO:0000313" key="3">
    <source>
        <dbReference type="Proteomes" id="UP000672097"/>
    </source>
</evidence>
<evidence type="ECO:0000256" key="1">
    <source>
        <dbReference type="SAM" id="MobiDB-lite"/>
    </source>
</evidence>
<keyword evidence="3" id="KW-1185">Reference proteome</keyword>
<evidence type="ECO:0008006" key="4">
    <source>
        <dbReference type="Google" id="ProtNLM"/>
    </source>
</evidence>
<sequence length="448" mass="48981">MSSTVPYPLRRQPAPQRRASGFTPQLSHLTMAVLLLSSPLAQAVDWGPFTLTGFAKVEFQRGSNNCEDCQRFPEENRQRLWADEVVPGAHYGTRETHVTLMQPYLASKFDLGQGFKLQTLLSQRWRDGKSDIKGFWYEKNIALSHEDWGSVRFGAMPTRAWSMADYPYGTQIGVSDSWASSGAGYGLLMRALRVSSRPLDVAGGDLVLEATYDEGNGGFKINKPRFVELYAQYVKGDLVLDAMVQDTRNGTPSAWGHGPFTGLTPFSADDAKLGGSGQSIAMLMARYQVDSKWEVLGGVRRNRWSGAYAVITQPGPPAQWNEMFNVHWNGTLNGVANPGYAATSTDFSGGVRYRLGDWTASTGMVYLGKASTNNPSERGQSNSALINTVGLNYDFRNGLQVYGMAGMVKYGRLGLAPLSMPSNSAFTGVDPRVTTSGNWFGAGAVYTF</sequence>
<gene>
    <name evidence="2" type="ORF">KAK11_11760</name>
</gene>
<dbReference type="SUPFAM" id="SSF56935">
    <property type="entry name" value="Porins"/>
    <property type="match status" value="1"/>
</dbReference>
<comment type="caution">
    <text evidence="2">The sequence shown here is derived from an EMBL/GenBank/DDBJ whole genome shotgun (WGS) entry which is preliminary data.</text>
</comment>
<name>A0ABS5DY51_9BURK</name>
<proteinExistence type="predicted"/>
<feature type="compositionally biased region" description="Low complexity" evidence="1">
    <location>
        <begin position="10"/>
        <end position="19"/>
    </location>
</feature>
<reference evidence="2 3" key="1">
    <citation type="submission" date="2021-04" db="EMBL/GenBank/DDBJ databases">
        <title>The genome sequence of type strain Ideonella paludis KCTC 32238.</title>
        <authorList>
            <person name="Liu Y."/>
        </authorList>
    </citation>
    <scope>NUCLEOTIDE SEQUENCE [LARGE SCALE GENOMIC DNA]</scope>
    <source>
        <strain evidence="2 3">KCTC 32238</strain>
    </source>
</reference>
<dbReference type="Gene3D" id="2.40.160.10">
    <property type="entry name" value="Porin"/>
    <property type="match status" value="1"/>
</dbReference>
<protein>
    <recommendedName>
        <fullName evidence="4">Porin</fullName>
    </recommendedName>
</protein>